<dbReference type="PANTHER" id="PTHR43328">
    <property type="entry name" value="ACETYLTRANSFERASE-RELATED"/>
    <property type="match status" value="1"/>
</dbReference>
<dbReference type="AlphaFoldDB" id="B1C7B0"/>
<dbReference type="SUPFAM" id="SSF55729">
    <property type="entry name" value="Acyl-CoA N-acyltransferases (Nat)"/>
    <property type="match status" value="1"/>
</dbReference>
<gene>
    <name evidence="2" type="ORF">ANASTE_00612</name>
</gene>
<dbReference type="HOGENOM" id="CLU_013985_3_4_9"/>
<dbReference type="PROSITE" id="PS51186">
    <property type="entry name" value="GNAT"/>
    <property type="match status" value="1"/>
</dbReference>
<dbReference type="STRING" id="445971.ANASTE_00612"/>
<dbReference type="GO" id="GO:0016747">
    <property type="term" value="F:acyltransferase activity, transferring groups other than amino-acyl groups"/>
    <property type="evidence" value="ECO:0007669"/>
    <property type="project" value="InterPro"/>
</dbReference>
<feature type="domain" description="N-acetyltransferase" evidence="1">
    <location>
        <begin position="11"/>
        <end position="167"/>
    </location>
</feature>
<dbReference type="RefSeq" id="WP_007049061.1">
    <property type="nucleotide sequence ID" value="NZ_DS560015.1"/>
</dbReference>
<sequence>MKFELKNWDEKYIKDVAKHANNEKIASKLRDVFPYPYTYEDAEWYVKDCILNEGNNNITRAIVINGEAVGSIGVFVMDDVYKKSAEIGYWLGEDYWGKGIMSEAVNIIIKEAFDRFDIVRIHAEIFSNNPGSKGVLEKAGFKFEGRKEKSIYKNGEILDSLVYAYIK</sequence>
<evidence type="ECO:0000259" key="1">
    <source>
        <dbReference type="PROSITE" id="PS51186"/>
    </source>
</evidence>
<proteinExistence type="predicted"/>
<dbReference type="PANTHER" id="PTHR43328:SF1">
    <property type="entry name" value="N-ACETYLTRANSFERASE DOMAIN-CONTAINING PROTEIN"/>
    <property type="match status" value="1"/>
</dbReference>
<dbReference type="eggNOG" id="COG1670">
    <property type="taxonomic scope" value="Bacteria"/>
</dbReference>
<protein>
    <submittedName>
        <fullName evidence="2">Acetyltransferase, GNAT family</fullName>
    </submittedName>
</protein>
<reference evidence="2" key="1">
    <citation type="submission" date="2008-01" db="EMBL/GenBank/DDBJ databases">
        <authorList>
            <person name="Fulton L."/>
            <person name="Clifton S."/>
            <person name="Fulton B."/>
            <person name="Xu J."/>
            <person name="Minx P."/>
            <person name="Pepin K.H."/>
            <person name="Johnson M."/>
            <person name="Thiruvilangam P."/>
            <person name="Bhonagiri V."/>
            <person name="Nash W.E."/>
            <person name="Mardis E.R."/>
            <person name="Wilson R.K."/>
        </authorList>
    </citation>
    <scope>NUCLEOTIDE SEQUENCE [LARGE SCALE GENOMIC DNA]</scope>
    <source>
        <strain evidence="2">DSM 17244</strain>
    </source>
</reference>
<dbReference type="InterPro" id="IPR016181">
    <property type="entry name" value="Acyl_CoA_acyltransferase"/>
</dbReference>
<dbReference type="Gene3D" id="3.40.630.30">
    <property type="match status" value="1"/>
</dbReference>
<evidence type="ECO:0000313" key="2">
    <source>
        <dbReference type="EMBL" id="EDS72897.1"/>
    </source>
</evidence>
<dbReference type="GeneID" id="97999536"/>
<keyword evidence="3" id="KW-1185">Reference proteome</keyword>
<organism evidence="2 3">
    <name type="scientific">Anaerofustis stercorihominis DSM 17244</name>
    <dbReference type="NCBI Taxonomy" id="445971"/>
    <lineage>
        <taxon>Bacteria</taxon>
        <taxon>Bacillati</taxon>
        <taxon>Bacillota</taxon>
        <taxon>Clostridia</taxon>
        <taxon>Eubacteriales</taxon>
        <taxon>Eubacteriaceae</taxon>
        <taxon>Anaerofustis</taxon>
    </lineage>
</organism>
<comment type="caution">
    <text evidence="2">The sequence shown here is derived from an EMBL/GenBank/DDBJ whole genome shotgun (WGS) entry which is preliminary data.</text>
</comment>
<dbReference type="EMBL" id="ABIL02000005">
    <property type="protein sequence ID" value="EDS72897.1"/>
    <property type="molecule type" value="Genomic_DNA"/>
</dbReference>
<evidence type="ECO:0000313" key="3">
    <source>
        <dbReference type="Proteomes" id="UP000005178"/>
    </source>
</evidence>
<dbReference type="Pfam" id="PF13302">
    <property type="entry name" value="Acetyltransf_3"/>
    <property type="match status" value="1"/>
</dbReference>
<reference evidence="2" key="2">
    <citation type="submission" date="2013-08" db="EMBL/GenBank/DDBJ databases">
        <title>Draft genome sequence of Anaerofustis stercorihominis (DSM 17244).</title>
        <authorList>
            <person name="Sudarsanam P."/>
            <person name="Ley R."/>
            <person name="Guruge J."/>
            <person name="Turnbaugh P.J."/>
            <person name="Mahowald M."/>
            <person name="Liep D."/>
            <person name="Gordon J."/>
        </authorList>
    </citation>
    <scope>NUCLEOTIDE SEQUENCE</scope>
    <source>
        <strain evidence="2">DSM 17244</strain>
    </source>
</reference>
<dbReference type="InterPro" id="IPR000182">
    <property type="entry name" value="GNAT_dom"/>
</dbReference>
<accession>B1C7B0</accession>
<dbReference type="OrthoDB" id="9785602at2"/>
<dbReference type="Proteomes" id="UP000005178">
    <property type="component" value="Unassembled WGS sequence"/>
</dbReference>
<name>B1C7B0_9FIRM</name>